<dbReference type="InterPro" id="IPR011079">
    <property type="entry name" value="Ala_racemase_C"/>
</dbReference>
<sequence>MARPLVADIDLDALRHNYALARGLAGDSQALAVIKADAYGHGAVACARALESLPEGERPPAFAVACLEEAEALRLGGIESPIVLLEGIFEAAELARVEALGLWMAVHSEWQLQALLEHRPARPIPVWVKVDSGMHRLGFAPEQVESVWQRLAAVPEYATGLQLMSHFATADAVDAGYFETQLERMRDLAQRLKAPLCLANSPATLAWPQSHGSWVRPGVMLYGSDPLERPSEASRRLQPVMTLRSEIIALRDLAEGEPVGYAGRWRAPRPSRIAVVACGYGDGYDRHAVDGTPVLVAGRCTAIAGKVSMDMLTVDVTDIPEARIGSEVILWGRSRHGAVLSVDEVARHCDTISYTLLTGVLPRVPRRYHGMADPGTLVMNRT</sequence>
<comment type="function">
    <text evidence="5">Catalyzes the interconversion of L-alanine and D-alanine. May also act on other amino acids.</text>
</comment>
<dbReference type="EMBL" id="CP035042">
    <property type="protein sequence ID" value="QHC51002.1"/>
    <property type="molecule type" value="Genomic_DNA"/>
</dbReference>
<keyword evidence="4 5" id="KW-0413">Isomerase</keyword>
<dbReference type="GO" id="GO:0008784">
    <property type="term" value="F:alanine racemase activity"/>
    <property type="evidence" value="ECO:0007669"/>
    <property type="project" value="UniProtKB-UniRule"/>
</dbReference>
<dbReference type="SMART" id="SM01005">
    <property type="entry name" value="Ala_racemase_C"/>
    <property type="match status" value="1"/>
</dbReference>
<evidence type="ECO:0000313" key="10">
    <source>
        <dbReference type="Proteomes" id="UP000464013"/>
    </source>
</evidence>
<dbReference type="Pfam" id="PF01168">
    <property type="entry name" value="Ala_racemase_N"/>
    <property type="match status" value="1"/>
</dbReference>
<dbReference type="InterPro" id="IPR029066">
    <property type="entry name" value="PLP-binding_barrel"/>
</dbReference>
<evidence type="ECO:0000256" key="5">
    <source>
        <dbReference type="HAMAP-Rule" id="MF_01201"/>
    </source>
</evidence>
<dbReference type="KEGG" id="htx:EKK97_17395"/>
<evidence type="ECO:0000256" key="4">
    <source>
        <dbReference type="ARBA" id="ARBA00023235"/>
    </source>
</evidence>
<dbReference type="PANTHER" id="PTHR30511:SF0">
    <property type="entry name" value="ALANINE RACEMASE, CATABOLIC-RELATED"/>
    <property type="match status" value="1"/>
</dbReference>
<dbReference type="SUPFAM" id="SSF50621">
    <property type="entry name" value="Alanine racemase C-terminal domain-like"/>
    <property type="match status" value="1"/>
</dbReference>
<feature type="binding site" evidence="5 7">
    <location>
        <position position="136"/>
    </location>
    <ligand>
        <name>substrate</name>
    </ligand>
</feature>
<protein>
    <recommendedName>
        <fullName evidence="5">Alanine racemase</fullName>
        <ecNumber evidence="5">5.1.1.1</ecNumber>
    </recommendedName>
</protein>
<dbReference type="PROSITE" id="PS00395">
    <property type="entry name" value="ALANINE_RACEMASE"/>
    <property type="match status" value="1"/>
</dbReference>
<dbReference type="OrthoDB" id="9813814at2"/>
<evidence type="ECO:0000256" key="3">
    <source>
        <dbReference type="ARBA" id="ARBA00022898"/>
    </source>
</evidence>
<dbReference type="CDD" id="cd06827">
    <property type="entry name" value="PLPDE_III_AR_proteobact"/>
    <property type="match status" value="1"/>
</dbReference>
<proteinExistence type="inferred from homology"/>
<dbReference type="GO" id="GO:0030632">
    <property type="term" value="P:D-alanine biosynthetic process"/>
    <property type="evidence" value="ECO:0007669"/>
    <property type="project" value="UniProtKB-UniRule"/>
</dbReference>
<dbReference type="EC" id="5.1.1.1" evidence="5"/>
<dbReference type="Proteomes" id="UP000464013">
    <property type="component" value="Chromosome"/>
</dbReference>
<keyword evidence="10" id="KW-1185">Reference proteome</keyword>
<feature type="active site" description="Proton acceptor; specific for D-alanine" evidence="5">
    <location>
        <position position="35"/>
    </location>
</feature>
<dbReference type="SUPFAM" id="SSF51419">
    <property type="entry name" value="PLP-binding barrel"/>
    <property type="match status" value="1"/>
</dbReference>
<dbReference type="NCBIfam" id="TIGR00492">
    <property type="entry name" value="alr"/>
    <property type="match status" value="1"/>
</dbReference>
<dbReference type="Gene3D" id="2.40.37.10">
    <property type="entry name" value="Lyase, Ornithine Decarboxylase, Chain A, domain 1"/>
    <property type="match status" value="1"/>
</dbReference>
<comment type="cofactor">
    <cofactor evidence="2 5 6">
        <name>pyridoxal 5'-phosphate</name>
        <dbReference type="ChEBI" id="CHEBI:597326"/>
    </cofactor>
</comment>
<organism evidence="9 10">
    <name type="scientific">Billgrantia tianxiuensis</name>
    <dbReference type="NCBI Taxonomy" id="2497861"/>
    <lineage>
        <taxon>Bacteria</taxon>
        <taxon>Pseudomonadati</taxon>
        <taxon>Pseudomonadota</taxon>
        <taxon>Gammaproteobacteria</taxon>
        <taxon>Oceanospirillales</taxon>
        <taxon>Halomonadaceae</taxon>
        <taxon>Billgrantia</taxon>
    </lineage>
</organism>
<dbReference type="InterPro" id="IPR001608">
    <property type="entry name" value="Ala_racemase_N"/>
</dbReference>
<name>A0A6I6SMU7_9GAMM</name>
<feature type="active site" description="Proton acceptor; specific for L-alanine" evidence="5">
    <location>
        <position position="261"/>
    </location>
</feature>
<dbReference type="AlphaFoldDB" id="A0A6I6SMU7"/>
<evidence type="ECO:0000256" key="6">
    <source>
        <dbReference type="PIRSR" id="PIRSR600821-50"/>
    </source>
</evidence>
<dbReference type="FunFam" id="3.20.20.10:FF:000002">
    <property type="entry name" value="Alanine racemase"/>
    <property type="match status" value="1"/>
</dbReference>
<dbReference type="InterPro" id="IPR020622">
    <property type="entry name" value="Ala_racemase_pyridoxalP-BS"/>
</dbReference>
<feature type="binding site" evidence="5 7">
    <location>
        <position position="309"/>
    </location>
    <ligand>
        <name>substrate</name>
    </ligand>
</feature>
<dbReference type="HAMAP" id="MF_01201">
    <property type="entry name" value="Ala_racemase"/>
    <property type="match status" value="1"/>
</dbReference>
<dbReference type="UniPathway" id="UPA00042">
    <property type="reaction ID" value="UER00497"/>
</dbReference>
<evidence type="ECO:0000256" key="7">
    <source>
        <dbReference type="PIRSR" id="PIRSR600821-52"/>
    </source>
</evidence>
<dbReference type="Gene3D" id="3.20.20.10">
    <property type="entry name" value="Alanine racemase"/>
    <property type="match status" value="1"/>
</dbReference>
<evidence type="ECO:0000256" key="2">
    <source>
        <dbReference type="ARBA" id="ARBA00001933"/>
    </source>
</evidence>
<gene>
    <name evidence="9" type="primary">alr</name>
    <name evidence="9" type="ORF">EKK97_17395</name>
</gene>
<comment type="similarity">
    <text evidence="5">Belongs to the alanine racemase family.</text>
</comment>
<dbReference type="InterPro" id="IPR000821">
    <property type="entry name" value="Ala_racemase"/>
</dbReference>
<dbReference type="PANTHER" id="PTHR30511">
    <property type="entry name" value="ALANINE RACEMASE"/>
    <property type="match status" value="1"/>
</dbReference>
<comment type="catalytic activity">
    <reaction evidence="1 5">
        <text>L-alanine = D-alanine</text>
        <dbReference type="Rhea" id="RHEA:20249"/>
        <dbReference type="ChEBI" id="CHEBI:57416"/>
        <dbReference type="ChEBI" id="CHEBI:57972"/>
        <dbReference type="EC" id="5.1.1.1"/>
    </reaction>
</comment>
<dbReference type="GO" id="GO:0030170">
    <property type="term" value="F:pyridoxal phosphate binding"/>
    <property type="evidence" value="ECO:0007669"/>
    <property type="project" value="UniProtKB-UniRule"/>
</dbReference>
<keyword evidence="3 5" id="KW-0663">Pyridoxal phosphate</keyword>
<reference evidence="9 10" key="1">
    <citation type="submission" date="2019-01" db="EMBL/GenBank/DDBJ databases">
        <title>Complete genome of a denitifying bacterium Halomons sp. BC-M4-5.</title>
        <authorList>
            <person name="Wang L."/>
            <person name="Shao Z."/>
        </authorList>
    </citation>
    <scope>NUCLEOTIDE SEQUENCE [LARGE SCALE GENOMIC DNA]</scope>
    <source>
        <strain evidence="9 10">BC-M4-5</strain>
    </source>
</reference>
<dbReference type="PRINTS" id="PR00992">
    <property type="entry name" value="ALARACEMASE"/>
</dbReference>
<evidence type="ECO:0000313" key="9">
    <source>
        <dbReference type="EMBL" id="QHC51002.1"/>
    </source>
</evidence>
<feature type="domain" description="Alanine racemase C-terminal" evidence="8">
    <location>
        <begin position="240"/>
        <end position="369"/>
    </location>
</feature>
<dbReference type="GO" id="GO:0005829">
    <property type="term" value="C:cytosol"/>
    <property type="evidence" value="ECO:0007669"/>
    <property type="project" value="TreeGrafter"/>
</dbReference>
<feature type="modified residue" description="N6-(pyridoxal phosphate)lysine" evidence="5 6">
    <location>
        <position position="35"/>
    </location>
</feature>
<dbReference type="Pfam" id="PF00842">
    <property type="entry name" value="Ala_racemase_C"/>
    <property type="match status" value="1"/>
</dbReference>
<dbReference type="RefSeq" id="WP_159553801.1">
    <property type="nucleotide sequence ID" value="NZ_CP035042.1"/>
</dbReference>
<accession>A0A6I6SMU7</accession>
<dbReference type="InterPro" id="IPR009006">
    <property type="entry name" value="Ala_racemase/Decarboxylase_C"/>
</dbReference>
<evidence type="ECO:0000256" key="1">
    <source>
        <dbReference type="ARBA" id="ARBA00000316"/>
    </source>
</evidence>
<comment type="pathway">
    <text evidence="5">Amino-acid biosynthesis; D-alanine biosynthesis; D-alanine from L-alanine: step 1/1.</text>
</comment>
<evidence type="ECO:0000259" key="8">
    <source>
        <dbReference type="SMART" id="SM01005"/>
    </source>
</evidence>